<reference evidence="1" key="1">
    <citation type="submission" date="2018-05" db="EMBL/GenBank/DDBJ databases">
        <authorList>
            <person name="Lanie J.A."/>
            <person name="Ng W.-L."/>
            <person name="Kazmierczak K.M."/>
            <person name="Andrzejewski T.M."/>
            <person name="Davidsen T.M."/>
            <person name="Wayne K.J."/>
            <person name="Tettelin H."/>
            <person name="Glass J.I."/>
            <person name="Rusch D."/>
            <person name="Podicherti R."/>
            <person name="Tsui H.-C.T."/>
            <person name="Winkler M.E."/>
        </authorList>
    </citation>
    <scope>NUCLEOTIDE SEQUENCE</scope>
</reference>
<name>A0A382RX05_9ZZZZ</name>
<dbReference type="AlphaFoldDB" id="A0A382RX05"/>
<sequence>VNAASASVRYSSADEARVAAKELMHEHQRVVRVMIIEEPSRFVEWMDRS</sequence>
<organism evidence="1">
    <name type="scientific">marine metagenome</name>
    <dbReference type="NCBI Taxonomy" id="408172"/>
    <lineage>
        <taxon>unclassified sequences</taxon>
        <taxon>metagenomes</taxon>
        <taxon>ecological metagenomes</taxon>
    </lineage>
</organism>
<proteinExistence type="predicted"/>
<evidence type="ECO:0000313" key="1">
    <source>
        <dbReference type="EMBL" id="SVD02173.1"/>
    </source>
</evidence>
<gene>
    <name evidence="1" type="ORF">METZ01_LOCUS355027</name>
</gene>
<accession>A0A382RX05</accession>
<protein>
    <submittedName>
        <fullName evidence="1">Uncharacterized protein</fullName>
    </submittedName>
</protein>
<feature type="non-terminal residue" evidence="1">
    <location>
        <position position="1"/>
    </location>
</feature>
<dbReference type="EMBL" id="UINC01124788">
    <property type="protein sequence ID" value="SVD02173.1"/>
    <property type="molecule type" value="Genomic_DNA"/>
</dbReference>